<evidence type="ECO:0000313" key="2">
    <source>
        <dbReference type="EMBL" id="UKJ90642.1"/>
    </source>
</evidence>
<evidence type="ECO:0000256" key="1">
    <source>
        <dbReference type="SAM" id="Phobius"/>
    </source>
</evidence>
<organism evidence="2 3">
    <name type="scientific">Theileria orientalis</name>
    <dbReference type="NCBI Taxonomy" id="68886"/>
    <lineage>
        <taxon>Eukaryota</taxon>
        <taxon>Sar</taxon>
        <taxon>Alveolata</taxon>
        <taxon>Apicomplexa</taxon>
        <taxon>Aconoidasida</taxon>
        <taxon>Piroplasmida</taxon>
        <taxon>Theileriidae</taxon>
        <taxon>Theileria</taxon>
    </lineage>
</organism>
<feature type="transmembrane region" description="Helical" evidence="1">
    <location>
        <begin position="189"/>
        <end position="210"/>
    </location>
</feature>
<proteinExistence type="predicted"/>
<gene>
    <name evidence="2" type="ORF">MACJ_001576</name>
</gene>
<dbReference type="EMBL" id="CP056068">
    <property type="protein sequence ID" value="UKJ90642.1"/>
    <property type="molecule type" value="Genomic_DNA"/>
</dbReference>
<name>A0A976M8M3_THEOR</name>
<feature type="transmembrane region" description="Helical" evidence="1">
    <location>
        <begin position="100"/>
        <end position="121"/>
    </location>
</feature>
<keyword evidence="1" id="KW-0472">Membrane</keyword>
<feature type="transmembrane region" description="Helical" evidence="1">
    <location>
        <begin position="305"/>
        <end position="325"/>
    </location>
</feature>
<dbReference type="AlphaFoldDB" id="A0A976M8M3"/>
<reference evidence="2" key="1">
    <citation type="submission" date="2022-07" db="EMBL/GenBank/DDBJ databases">
        <title>Evaluation of T. orientalis genome assembly methods using nanopore sequencing and analysis of variation between genomes.</title>
        <authorList>
            <person name="Yam J."/>
            <person name="Micallef M.L."/>
            <person name="Liu M."/>
            <person name="Djordjevic S.P."/>
            <person name="Bogema D.R."/>
            <person name="Jenkins C."/>
        </authorList>
    </citation>
    <scope>NUCLEOTIDE SEQUENCE</scope>
    <source>
        <strain evidence="2">Fish Creek</strain>
    </source>
</reference>
<dbReference type="Proteomes" id="UP000244803">
    <property type="component" value="Chromosome 2"/>
</dbReference>
<feature type="transmembrane region" description="Helical" evidence="1">
    <location>
        <begin position="155"/>
        <end position="177"/>
    </location>
</feature>
<feature type="transmembrane region" description="Helical" evidence="1">
    <location>
        <begin position="60"/>
        <end position="80"/>
    </location>
</feature>
<keyword evidence="1" id="KW-0812">Transmembrane</keyword>
<accession>A0A976M8M3</accession>
<feature type="transmembrane region" description="Helical" evidence="1">
    <location>
        <begin position="274"/>
        <end position="293"/>
    </location>
</feature>
<evidence type="ECO:0000313" key="3">
    <source>
        <dbReference type="Proteomes" id="UP000244803"/>
    </source>
</evidence>
<feature type="transmembrane region" description="Helical" evidence="1">
    <location>
        <begin position="346"/>
        <end position="367"/>
    </location>
</feature>
<protein>
    <submittedName>
        <fullName evidence="2">Uncharacterized protein</fullName>
    </submittedName>
</protein>
<sequence length="455" mass="52124">MVSGQENDNGSTQFCARAIVAFVSISYNLIIHQLDITSRHFAAAFNIPIYNVGIYFDKLYSIRCLLIVIGSALEYVIFQVAGGDLKKDEYCHMGDRIRKYVGMVSFGAVLIVRVVFLVLLYNSSKPAYDVYVILTAEAFFYGLHDGAIMGLASAYIPFISLFYNICRIVILVFQFFLDLLWFERPLLMIQIQIWINLVFTTIGVALWVYYNLCIKPIVDKENSTKAKEALNGSKDSIDGAVTPFIMFFTGSMCKDFLTPGTLPYALLQRDRCHLINKISSIIFLIGPLTFVALENADILQKWEPYCNAFLLATIPMAVIFIYSFLAMHTRIPSARRIINSRPRVMTMTLVLVFCYGFIEPLNFIGVAKYATRGNPNGYTIQGINNTFAILSRSFFARLSVGYSDTRISLGYHLPKFRPNHRMSKKNLAWYFIRQTFKRSWDDMKRDLKFDIHRYL</sequence>
<dbReference type="OrthoDB" id="365607at2759"/>
<keyword evidence="1" id="KW-1133">Transmembrane helix</keyword>